<dbReference type="PANTHER" id="PTHR15682:SF2">
    <property type="entry name" value="UNHEALTHY RIBOSOME BIOGENESIS PROTEIN 2 HOMOLOG"/>
    <property type="match status" value="1"/>
</dbReference>
<dbReference type="Pfam" id="PF10441">
    <property type="entry name" value="Urb2"/>
    <property type="match status" value="1"/>
</dbReference>
<dbReference type="OrthoDB" id="160374at2759"/>
<keyword evidence="4" id="KW-1185">Reference proteome</keyword>
<dbReference type="GO" id="GO:0042254">
    <property type="term" value="P:ribosome biogenesis"/>
    <property type="evidence" value="ECO:0007669"/>
    <property type="project" value="TreeGrafter"/>
</dbReference>
<feature type="domain" description="Nucleolar 27S pre-rRNA processing Urb2/Npa2 C-terminal" evidence="2">
    <location>
        <begin position="1206"/>
        <end position="1433"/>
    </location>
</feature>
<protein>
    <submittedName>
        <fullName evidence="3">Urb2/Npa2 family-domain-containing protein</fullName>
    </submittedName>
</protein>
<dbReference type="GO" id="GO:0005730">
    <property type="term" value="C:nucleolus"/>
    <property type="evidence" value="ECO:0007669"/>
    <property type="project" value="TreeGrafter"/>
</dbReference>
<evidence type="ECO:0000313" key="4">
    <source>
        <dbReference type="Proteomes" id="UP000824998"/>
    </source>
</evidence>
<evidence type="ECO:0000259" key="2">
    <source>
        <dbReference type="Pfam" id="PF10441"/>
    </source>
</evidence>
<accession>A0A9P8CAA5</accession>
<feature type="compositionally biased region" description="Basic residues" evidence="1">
    <location>
        <begin position="153"/>
        <end position="162"/>
    </location>
</feature>
<sequence>MPFESTNAHSMSSKSRTAQERLVSLEKSRAAFEDQLLEAAKFVGIAVESLDTLQLEPKSKEGVDEASGYYGREKWLLRWLLKKLQASKDEVPRQRYQSWQLLQYLMLRLPLQVSAQTLVEMKFPAILKQTLEEVGKVASTVHNTMASEDTKSSKKSLKRKRHSEVAETGAGNRSQLVLQLESIHQVLDIITSSAGLSSPFSTVEQTSNFTAEYMKSVLRTSAEEAATILGLWLSFPLQDPGNTWSRSWVAPFIELWKTRFVDEFDALLFSRLCTKPLLRLIQLGLFTDSLKELGARSILIPARVAFDQDPTSSDILSSLTKLSVIQDPSNAPILFDIAIRATQTRESRRRKPQDESWLQEVFVTLQVGFIAARQKENCEALHSMLQAAVEFKVKLDLPTLRRVASKYALLADNESDWKLVAVLLKLDGNVFLIPDGDKHLIDKLLASITKTAFEDDRVSADMLNEDILIPLMNEFARARDLTGFIRHWYTQLVEFANAQQEACLFSMPLFCPWEEDPLQEAFSKFLEPSLNLQQILQTIEWLSSEVENHPNAVCVILQALAGSISREETVDAIGLRLFHIIYDNKMSEKLDGRNSWRFWSILSRTLDWLQVSDLDELVPLLESHAGPFASLFTKSKQASLLDLVNRSSVSLETPEIFRCACALWTVADGTVLEQAVQAIMLDTLKAVGREIKVFLQDLLGDADLGEETCGGPQHTIDRGIGWTLWSFVGCILVDYPKVLVFALVWEKDSVKEMLKNILWICSASNNGESSHVWLKRNPKTFPDLWTSALKCETVLNCRVLTDIIVGILSKEESNLENPLIKKNSLNDFAIQSLHQLPLDTIPKWERAHLMAKWRPQTLGGFATEINPAVLSLKIKMMHRPTFYESMKFEDLSAMADIFQHSDVFSPKISLALYKELVRLTISQMIEDTEQRRRKSYLTECLTTITNEIHSFGGKRSKYDCFAHIALVDATASVLFEKSAPLFKAEITSHSDFLDLLVLFKNNLLLQLKKTLKHIESMSLKAVELDQPEARSALAMTVICLVDAISSLGVAPDDLSPYKKYAKKAVAAMNLSNSTEYLEAEKRLETLLAAGGDDPLDQLTGDVSTLYGRQELLKKTQAAFVGKDQTDKLKFLNSIISPRDKSLPRLDQLMVARQVILSCGDSRKRRQEDEEDDEEGDEEDELNLSIVYTGICGKLWKSKELRQFCLTSETMEMMLRTKGRCLSQWDIDSTLGSIAIICSRNGPSLRPNRSGTIYLHLCHLMQAVFTSHWLKLQGHFHLVVQVMQTLLRCLFVPLPHSTTKITKFMAPPPWLSSPKHQLTAKHATAYTRLITLICDPSVQSVTRSTHNNLTSAKAKAKGMAVVHMQYVLTTYIRLQLEMRMAPEIREKMIPGIYAIFDTTTPEVRKMINESLDSSGRSVFGTLYRDYVKFGKWKGS</sequence>
<evidence type="ECO:0000256" key="1">
    <source>
        <dbReference type="SAM" id="MobiDB-lite"/>
    </source>
</evidence>
<dbReference type="Proteomes" id="UP000824998">
    <property type="component" value="Unassembled WGS sequence"/>
</dbReference>
<comment type="caution">
    <text evidence="3">The sequence shown here is derived from an EMBL/GenBank/DDBJ whole genome shotgun (WGS) entry which is preliminary data.</text>
</comment>
<dbReference type="EMBL" id="MU251356">
    <property type="protein sequence ID" value="KAG9239698.1"/>
    <property type="molecule type" value="Genomic_DNA"/>
</dbReference>
<proteinExistence type="predicted"/>
<organism evidence="3 4">
    <name type="scientific">Amylocarpus encephaloides</name>
    <dbReference type="NCBI Taxonomy" id="45428"/>
    <lineage>
        <taxon>Eukaryota</taxon>
        <taxon>Fungi</taxon>
        <taxon>Dikarya</taxon>
        <taxon>Ascomycota</taxon>
        <taxon>Pezizomycotina</taxon>
        <taxon>Leotiomycetes</taxon>
        <taxon>Helotiales</taxon>
        <taxon>Helotiales incertae sedis</taxon>
        <taxon>Amylocarpus</taxon>
    </lineage>
</organism>
<evidence type="ECO:0000313" key="3">
    <source>
        <dbReference type="EMBL" id="KAG9239698.1"/>
    </source>
</evidence>
<dbReference type="InterPro" id="IPR018849">
    <property type="entry name" value="Urb2/Npa2_C"/>
</dbReference>
<dbReference type="PANTHER" id="PTHR15682">
    <property type="entry name" value="UNHEALTHY RIBOSOME BIOGENESIS PROTEIN 2 HOMOLOG"/>
    <property type="match status" value="1"/>
</dbReference>
<dbReference type="InterPro" id="IPR052609">
    <property type="entry name" value="Ribosome_Biogenesis_Reg"/>
</dbReference>
<name>A0A9P8CAA5_9HELO</name>
<reference evidence="3" key="1">
    <citation type="journal article" date="2021" name="IMA Fungus">
        <title>Genomic characterization of three marine fungi, including Emericellopsis atlantica sp. nov. with signatures of a generalist lifestyle and marine biomass degradation.</title>
        <authorList>
            <person name="Hagestad O.C."/>
            <person name="Hou L."/>
            <person name="Andersen J.H."/>
            <person name="Hansen E.H."/>
            <person name="Altermark B."/>
            <person name="Li C."/>
            <person name="Kuhnert E."/>
            <person name="Cox R.J."/>
            <person name="Crous P.W."/>
            <person name="Spatafora J.W."/>
            <person name="Lail K."/>
            <person name="Amirebrahimi M."/>
            <person name="Lipzen A."/>
            <person name="Pangilinan J."/>
            <person name="Andreopoulos W."/>
            <person name="Hayes R.D."/>
            <person name="Ng V."/>
            <person name="Grigoriev I.V."/>
            <person name="Jackson S.A."/>
            <person name="Sutton T.D.S."/>
            <person name="Dobson A.D.W."/>
            <person name="Rama T."/>
        </authorList>
    </citation>
    <scope>NUCLEOTIDE SEQUENCE</scope>
    <source>
        <strain evidence="3">TRa018bII</strain>
    </source>
</reference>
<feature type="region of interest" description="Disordered" evidence="1">
    <location>
        <begin position="143"/>
        <end position="170"/>
    </location>
</feature>
<gene>
    <name evidence="3" type="ORF">BJ875DRAFT_479126</name>
</gene>